<accession>A0ABP3A751</accession>
<proteinExistence type="predicted"/>
<protein>
    <submittedName>
        <fullName evidence="1">Uncharacterized protein</fullName>
    </submittedName>
</protein>
<sequence>MYPLSRGTVGKIVVAVPVGLPRRVGDQLEYLRRAGRNFTGGTHHTFGAVGQRGVGINHLPIQTLRRLGAGTAAGNR</sequence>
<name>A0ABP3A751_MYCUL</name>
<organism evidence="1 2">
    <name type="scientific">Mycobacterium ulcerans str. Harvey</name>
    <dbReference type="NCBI Taxonomy" id="1299332"/>
    <lineage>
        <taxon>Bacteria</taxon>
        <taxon>Bacillati</taxon>
        <taxon>Actinomycetota</taxon>
        <taxon>Actinomycetes</taxon>
        <taxon>Mycobacteriales</taxon>
        <taxon>Mycobacteriaceae</taxon>
        <taxon>Mycobacterium</taxon>
        <taxon>Mycobacterium ulcerans group</taxon>
    </lineage>
</organism>
<keyword evidence="2" id="KW-1185">Reference proteome</keyword>
<gene>
    <name evidence="1" type="ORF">I551_7923</name>
</gene>
<evidence type="ECO:0000313" key="2">
    <source>
        <dbReference type="Proteomes" id="UP000020681"/>
    </source>
</evidence>
<comment type="caution">
    <text evidence="1">The sequence shown here is derived from an EMBL/GenBank/DDBJ whole genome shotgun (WGS) entry which is preliminary data.</text>
</comment>
<dbReference type="EMBL" id="JAOL01000189">
    <property type="protein sequence ID" value="EUA85707.1"/>
    <property type="molecule type" value="Genomic_DNA"/>
</dbReference>
<evidence type="ECO:0000313" key="1">
    <source>
        <dbReference type="EMBL" id="EUA85707.1"/>
    </source>
</evidence>
<dbReference type="Proteomes" id="UP000020681">
    <property type="component" value="Unassembled WGS sequence"/>
</dbReference>
<reference evidence="1 2" key="1">
    <citation type="submission" date="2014-01" db="EMBL/GenBank/DDBJ databases">
        <authorList>
            <person name="Dobos K."/>
            <person name="Lenaerts A."/>
            <person name="Ordway D."/>
            <person name="DeGroote M.A."/>
            <person name="Parker T."/>
            <person name="Sizemore C."/>
            <person name="Tallon L.J."/>
            <person name="Sadzewicz L.K."/>
            <person name="Sengamalay N."/>
            <person name="Fraser C.M."/>
            <person name="Hine E."/>
            <person name="Shefchek K.A."/>
            <person name="Das S.P."/>
            <person name="Tettelin H."/>
        </authorList>
    </citation>
    <scope>NUCLEOTIDE SEQUENCE [LARGE SCALE GENOMIC DNA]</scope>
    <source>
        <strain evidence="1 2">Harvey</strain>
    </source>
</reference>